<evidence type="ECO:0000313" key="8">
    <source>
        <dbReference type="Proteomes" id="UP000196138"/>
    </source>
</evidence>
<dbReference type="GO" id="GO:2000142">
    <property type="term" value="P:regulation of DNA-templated transcription initiation"/>
    <property type="evidence" value="ECO:0007669"/>
    <property type="project" value="TreeGrafter"/>
</dbReference>
<dbReference type="PRINTS" id="PR00039">
    <property type="entry name" value="HTHLYSR"/>
</dbReference>
<evidence type="ECO:0000256" key="3">
    <source>
        <dbReference type="ARBA" id="ARBA00023125"/>
    </source>
</evidence>
<dbReference type="InterPro" id="IPR005119">
    <property type="entry name" value="LysR_subst-bd"/>
</dbReference>
<dbReference type="AlphaFoldDB" id="A0A1Y0EQ91"/>
<organism evidence="7 8">
    <name type="scientific">Comamonas serinivorans</name>
    <dbReference type="NCBI Taxonomy" id="1082851"/>
    <lineage>
        <taxon>Bacteria</taxon>
        <taxon>Pseudomonadati</taxon>
        <taxon>Pseudomonadota</taxon>
        <taxon>Betaproteobacteria</taxon>
        <taxon>Burkholderiales</taxon>
        <taxon>Comamonadaceae</taxon>
        <taxon>Comamonas</taxon>
    </lineage>
</organism>
<evidence type="ECO:0000259" key="6">
    <source>
        <dbReference type="PROSITE" id="PS50931"/>
    </source>
</evidence>
<keyword evidence="4" id="KW-0010">Activator</keyword>
<dbReference type="InterPro" id="IPR036390">
    <property type="entry name" value="WH_DNA-bd_sf"/>
</dbReference>
<dbReference type="Proteomes" id="UP000196138">
    <property type="component" value="Chromosome"/>
</dbReference>
<dbReference type="Gene3D" id="1.10.10.10">
    <property type="entry name" value="Winged helix-like DNA-binding domain superfamily/Winged helix DNA-binding domain"/>
    <property type="match status" value="1"/>
</dbReference>
<dbReference type="InterPro" id="IPR000847">
    <property type="entry name" value="LysR_HTH_N"/>
</dbReference>
<accession>A0A1Y0EQ91</accession>
<dbReference type="KEGG" id="cser:CCO03_12575"/>
<dbReference type="FunFam" id="1.10.10.10:FF:000001">
    <property type="entry name" value="LysR family transcriptional regulator"/>
    <property type="match status" value="1"/>
</dbReference>
<dbReference type="Pfam" id="PF03466">
    <property type="entry name" value="LysR_substrate"/>
    <property type="match status" value="1"/>
</dbReference>
<dbReference type="PANTHER" id="PTHR30293">
    <property type="entry name" value="TRANSCRIPTIONAL REGULATORY PROTEIN NAC-RELATED"/>
    <property type="match status" value="1"/>
</dbReference>
<dbReference type="GO" id="GO:0003700">
    <property type="term" value="F:DNA-binding transcription factor activity"/>
    <property type="evidence" value="ECO:0007669"/>
    <property type="project" value="InterPro"/>
</dbReference>
<dbReference type="PROSITE" id="PS50931">
    <property type="entry name" value="HTH_LYSR"/>
    <property type="match status" value="1"/>
</dbReference>
<dbReference type="Gene3D" id="3.40.190.290">
    <property type="match status" value="1"/>
</dbReference>
<protein>
    <recommendedName>
        <fullName evidence="6">HTH lysR-type domain-containing protein</fullName>
    </recommendedName>
</protein>
<feature type="domain" description="HTH lysR-type" evidence="6">
    <location>
        <begin position="3"/>
        <end position="60"/>
    </location>
</feature>
<keyword evidence="3" id="KW-0238">DNA-binding</keyword>
<comment type="similarity">
    <text evidence="1">Belongs to the LysR transcriptional regulatory family.</text>
</comment>
<keyword evidence="5" id="KW-0804">Transcription</keyword>
<dbReference type="GO" id="GO:0003677">
    <property type="term" value="F:DNA binding"/>
    <property type="evidence" value="ECO:0007669"/>
    <property type="project" value="UniProtKB-KW"/>
</dbReference>
<dbReference type="EMBL" id="CP021455">
    <property type="protein sequence ID" value="ARU05412.1"/>
    <property type="molecule type" value="Genomic_DNA"/>
</dbReference>
<evidence type="ECO:0000256" key="4">
    <source>
        <dbReference type="ARBA" id="ARBA00023159"/>
    </source>
</evidence>
<evidence type="ECO:0000256" key="5">
    <source>
        <dbReference type="ARBA" id="ARBA00023163"/>
    </source>
</evidence>
<keyword evidence="8" id="KW-1185">Reference proteome</keyword>
<dbReference type="InterPro" id="IPR036388">
    <property type="entry name" value="WH-like_DNA-bd_sf"/>
</dbReference>
<proteinExistence type="inferred from homology"/>
<gene>
    <name evidence="7" type="ORF">CCO03_12575</name>
</gene>
<dbReference type="OrthoDB" id="5292387at2"/>
<sequence>MSLDVRGLRCFLAVCTTQSMTRAAEAMHMAQPAMSMQIKNLEAQLGVVLFDRGQRGTTLTPAGRRFELRARELLDALQGAIDEVRGLDARPAGPVTLGLPQSMSRLLTVRLVADTLQRWPDIKLQVAELSSGFVPQLLARGELDIGMTFERHDSPNMAYAQVAEEQLVLVGPPGALPPGPGGTLSTVPLARLTALRLVMPGREHGLRILIDRVALANQVALDPVAEVNAIHQILDVVASGVAHSVLSYAAVTQAHQAGRVSVAHIVSPELVRPIYLAGTLNQEPTAAVSAVRNLVRDTTRALIASGEWPAVRAPA</sequence>
<dbReference type="Pfam" id="PF00126">
    <property type="entry name" value="HTH_1"/>
    <property type="match status" value="1"/>
</dbReference>
<dbReference type="RefSeq" id="WP_087281551.1">
    <property type="nucleotide sequence ID" value="NZ_CP021455.1"/>
</dbReference>
<name>A0A1Y0EQ91_9BURK</name>
<evidence type="ECO:0000256" key="1">
    <source>
        <dbReference type="ARBA" id="ARBA00009437"/>
    </source>
</evidence>
<evidence type="ECO:0000313" key="7">
    <source>
        <dbReference type="EMBL" id="ARU05412.1"/>
    </source>
</evidence>
<reference evidence="7 8" key="1">
    <citation type="submission" date="2017-05" db="EMBL/GenBank/DDBJ databases">
        <authorList>
            <person name="Song R."/>
            <person name="Chenine A.L."/>
            <person name="Ruprecht R.M."/>
        </authorList>
    </citation>
    <scope>NUCLEOTIDE SEQUENCE [LARGE SCALE GENOMIC DNA]</scope>
    <source>
        <strain evidence="7 8">DSM 26136</strain>
    </source>
</reference>
<dbReference type="PANTHER" id="PTHR30293:SF0">
    <property type="entry name" value="NITROGEN ASSIMILATION REGULATORY PROTEIN NAC"/>
    <property type="match status" value="1"/>
</dbReference>
<evidence type="ECO:0000256" key="2">
    <source>
        <dbReference type="ARBA" id="ARBA00023015"/>
    </source>
</evidence>
<keyword evidence="2" id="KW-0805">Transcription regulation</keyword>
<dbReference type="SUPFAM" id="SSF53850">
    <property type="entry name" value="Periplasmic binding protein-like II"/>
    <property type="match status" value="1"/>
</dbReference>
<dbReference type="SUPFAM" id="SSF46785">
    <property type="entry name" value="Winged helix' DNA-binding domain"/>
    <property type="match status" value="1"/>
</dbReference>